<dbReference type="SUPFAM" id="SSF53850">
    <property type="entry name" value="Periplasmic binding protein-like II"/>
    <property type="match status" value="1"/>
</dbReference>
<dbReference type="CDD" id="cd13583">
    <property type="entry name" value="PBP2_AlgQ_like_4"/>
    <property type="match status" value="1"/>
</dbReference>
<dbReference type="InterPro" id="IPR006059">
    <property type="entry name" value="SBP"/>
</dbReference>
<protein>
    <submittedName>
        <fullName evidence="6">Xylose ABC transporter substrate-binding component</fullName>
    </submittedName>
</protein>
<keyword evidence="4" id="KW-0564">Palmitate</keyword>
<sequence length="545" mass="60571">MKSWKNLLVGAAVIGASVMLVGCSSNSKSTSDAKKDGSINMSSQKGYMKDFKADETFKATSALNLSMMYRDSPNYPVKNSWMLWSELEKNQNVTFKRTDIPLSDYPQKRSTLIAAGQTPDIVTAVAPGEETQFVAGGQILPISDYLKYMPNLSARLKEWKLTDLFNSHKQKDGKIYILPQIGEVPTYDYTFAYSSDIFEKAGIKAPTTLDEFTKALETLKEKYPSITPYSDRWQFNAIPNIVAPQFNTSAGWGYSNATYDKGDNKFVFTGTTPEYKKFVSYYSNLVQNGLMDKESLTQTDDKATAKFINGQSFVIGTNGSEYTTLQKNLQAKHPDEKVAMMTVPAGEDGLMVQDNRIAAVAGMMLSSKLKDSDHFLATLQFIDWLLYSDSGQTFARWGVECTTYTKSGNTYTLAKDVNTLGLNPSGTKDLQKDFGFRNGVFYAIGSGSKALIYSQYNDVTKEFSQAMDKKAKIVSPAPVYPMSSTDLEQFSLLDTPLKDFVTAQTQAFVSGQRPMSQWSSYVKEVQAKNSSKLIDMVNKAYKAAK</sequence>
<dbReference type="EMBL" id="LKLN01000075">
    <property type="protein sequence ID" value="KSU03218.1"/>
    <property type="molecule type" value="Genomic_DNA"/>
</dbReference>
<evidence type="ECO:0000313" key="7">
    <source>
        <dbReference type="Proteomes" id="UP000053058"/>
    </source>
</evidence>
<dbReference type="InterPro" id="IPR050490">
    <property type="entry name" value="Bact_solute-bd_prot1"/>
</dbReference>
<organism evidence="6 7">
    <name type="scientific">Lactococcus lactis subsp. lactis</name>
    <name type="common">Streptococcus lactis</name>
    <dbReference type="NCBI Taxonomy" id="1360"/>
    <lineage>
        <taxon>Bacteria</taxon>
        <taxon>Bacillati</taxon>
        <taxon>Bacillota</taxon>
        <taxon>Bacilli</taxon>
        <taxon>Lactobacillales</taxon>
        <taxon>Streptococcaceae</taxon>
        <taxon>Lactococcus</taxon>
    </lineage>
</organism>
<evidence type="ECO:0000256" key="4">
    <source>
        <dbReference type="ARBA" id="ARBA00023139"/>
    </source>
</evidence>
<proteinExistence type="predicted"/>
<gene>
    <name evidence="6" type="ORF">KF282_1889</name>
</gene>
<evidence type="ECO:0000256" key="3">
    <source>
        <dbReference type="ARBA" id="ARBA00023136"/>
    </source>
</evidence>
<evidence type="ECO:0000313" key="6">
    <source>
        <dbReference type="EMBL" id="KSU03218.1"/>
    </source>
</evidence>
<keyword evidence="3" id="KW-0472">Membrane</keyword>
<dbReference type="PANTHER" id="PTHR43649:SF33">
    <property type="entry name" value="POLYGALACTURONAN_RHAMNOGALACTURONAN-BINDING PROTEIN YTCQ"/>
    <property type="match status" value="1"/>
</dbReference>
<dbReference type="Gene3D" id="3.40.190.10">
    <property type="entry name" value="Periplasmic binding protein-like II"/>
    <property type="match status" value="2"/>
</dbReference>
<dbReference type="Pfam" id="PF13416">
    <property type="entry name" value="SBP_bac_8"/>
    <property type="match status" value="1"/>
</dbReference>
<accession>A0A0V8CPJ0</accession>
<evidence type="ECO:0000256" key="1">
    <source>
        <dbReference type="ARBA" id="ARBA00022475"/>
    </source>
</evidence>
<dbReference type="PATRIC" id="fig|1360.105.peg.1724"/>
<dbReference type="AlphaFoldDB" id="A0A0V8CPJ0"/>
<evidence type="ECO:0000256" key="5">
    <source>
        <dbReference type="ARBA" id="ARBA00023288"/>
    </source>
</evidence>
<dbReference type="RefSeq" id="WP_058219874.1">
    <property type="nucleotide sequence ID" value="NZ_LKLN01000075.1"/>
</dbReference>
<keyword evidence="5" id="KW-0449">Lipoprotein</keyword>
<reference evidence="7" key="1">
    <citation type="submission" date="2015-10" db="EMBL/GenBank/DDBJ databases">
        <title>Draft Genome Sequences of 11 Lactococcus lactis subspecies cremoris strains.</title>
        <authorList>
            <person name="Wels M."/>
            <person name="Backus L."/>
            <person name="Boekhorst J."/>
            <person name="Dijkstra A."/>
            <person name="Beerthuizen M."/>
            <person name="Kelly W."/>
            <person name="Siezen R."/>
            <person name="Bachmann H."/>
            <person name="Van Hijum S."/>
        </authorList>
    </citation>
    <scope>NUCLEOTIDE SEQUENCE [LARGE SCALE GENOMIC DNA]</scope>
    <source>
        <strain evidence="7">KF282</strain>
    </source>
</reference>
<dbReference type="PANTHER" id="PTHR43649">
    <property type="entry name" value="ARABINOSE-BINDING PROTEIN-RELATED"/>
    <property type="match status" value="1"/>
</dbReference>
<name>A0A0V8CPJ0_LACLL</name>
<keyword evidence="2" id="KW-0732">Signal</keyword>
<evidence type="ECO:0000256" key="2">
    <source>
        <dbReference type="ARBA" id="ARBA00022729"/>
    </source>
</evidence>
<dbReference type="PROSITE" id="PS51257">
    <property type="entry name" value="PROKAR_LIPOPROTEIN"/>
    <property type="match status" value="1"/>
</dbReference>
<comment type="caution">
    <text evidence="6">The sequence shown here is derived from an EMBL/GenBank/DDBJ whole genome shotgun (WGS) entry which is preliminary data.</text>
</comment>
<dbReference type="Proteomes" id="UP000053058">
    <property type="component" value="Unassembled WGS sequence"/>
</dbReference>
<keyword evidence="1" id="KW-1003">Cell membrane</keyword>